<protein>
    <recommendedName>
        <fullName evidence="13">Histone-lysine N-methyltransferase</fullName>
    </recommendedName>
</protein>
<dbReference type="Proteomes" id="UP001479436">
    <property type="component" value="Unassembled WGS sequence"/>
</dbReference>
<evidence type="ECO:0000313" key="12">
    <source>
        <dbReference type="Proteomes" id="UP001479436"/>
    </source>
</evidence>
<dbReference type="InterPro" id="IPR007728">
    <property type="entry name" value="Pre-SET_dom"/>
</dbReference>
<reference evidence="11 12" key="1">
    <citation type="submission" date="2023-04" db="EMBL/GenBank/DDBJ databases">
        <title>Genome of Basidiobolus ranarum AG-B5.</title>
        <authorList>
            <person name="Stajich J.E."/>
            <person name="Carter-House D."/>
            <person name="Gryganskyi A."/>
        </authorList>
    </citation>
    <scope>NUCLEOTIDE SEQUENCE [LARGE SCALE GENOMIC DNA]</scope>
    <source>
        <strain evidence="11 12">AG-B5</strain>
    </source>
</reference>
<keyword evidence="3" id="KW-0158">Chromosome</keyword>
<dbReference type="InterPro" id="IPR023779">
    <property type="entry name" value="Chromodomain_CS"/>
</dbReference>
<evidence type="ECO:0000256" key="2">
    <source>
        <dbReference type="ARBA" id="ARBA00004286"/>
    </source>
</evidence>
<feature type="region of interest" description="Disordered" evidence="8">
    <location>
        <begin position="133"/>
        <end position="156"/>
    </location>
</feature>
<sequence>MLGAIASTLSELPKGPLKHSEVIIIDEEDFYDPTEPVYEVERVLGKRKYKGRVEYLLKWKGYDDDQNSWEPEGNLDCYELIDKFNNHINKPHKVVVTPTIKRKIPHQTNTIKNYFSSAIYPKDIVLHRNINTKPIHHKDPPLQEKAGSPKKVKRTSAKTEMSVSENYMKLPPKPNVIAFQQLLDQAKVPKITVVNEIDDMGPPADFEFINENIYTAGVPKMSTDFLVGCECVDECNSKTAKSCSCIANMGSLPYKRGRLQIQPGQAIYECNSLCNCGPDCPDRLVQKART</sequence>
<dbReference type="PANTHER" id="PTHR46223">
    <property type="entry name" value="HISTONE-LYSINE N-METHYLTRANSFERASE SUV39H"/>
    <property type="match status" value="1"/>
</dbReference>
<dbReference type="Gene3D" id="2.170.270.10">
    <property type="entry name" value="SET domain"/>
    <property type="match status" value="1"/>
</dbReference>
<dbReference type="InterPro" id="IPR000953">
    <property type="entry name" value="Chromo/chromo_shadow_dom"/>
</dbReference>
<dbReference type="InterPro" id="IPR023780">
    <property type="entry name" value="Chromo_domain"/>
</dbReference>
<evidence type="ECO:0008006" key="13">
    <source>
        <dbReference type="Google" id="ProtNLM"/>
    </source>
</evidence>
<dbReference type="PANTHER" id="PTHR46223:SF3">
    <property type="entry name" value="HISTONE-LYSINE N-METHYLTRANSFERASE SET-23"/>
    <property type="match status" value="1"/>
</dbReference>
<keyword evidence="5" id="KW-0808">Transferase</keyword>
<accession>A0ABR2WHU3</accession>
<keyword evidence="6" id="KW-0949">S-adenosyl-L-methionine</keyword>
<dbReference type="InterPro" id="IPR016197">
    <property type="entry name" value="Chromo-like_dom_sf"/>
</dbReference>
<dbReference type="SMART" id="SM00468">
    <property type="entry name" value="PreSET"/>
    <property type="match status" value="1"/>
</dbReference>
<dbReference type="SUPFAM" id="SSF82199">
    <property type="entry name" value="SET domain"/>
    <property type="match status" value="1"/>
</dbReference>
<dbReference type="InterPro" id="IPR017984">
    <property type="entry name" value="Chromo_dom_subgr"/>
</dbReference>
<evidence type="ECO:0000256" key="6">
    <source>
        <dbReference type="ARBA" id="ARBA00022691"/>
    </source>
</evidence>
<dbReference type="PROSITE" id="PS50013">
    <property type="entry name" value="CHROMO_2"/>
    <property type="match status" value="1"/>
</dbReference>
<organism evidence="11 12">
    <name type="scientific">Basidiobolus ranarum</name>
    <dbReference type="NCBI Taxonomy" id="34480"/>
    <lineage>
        <taxon>Eukaryota</taxon>
        <taxon>Fungi</taxon>
        <taxon>Fungi incertae sedis</taxon>
        <taxon>Zoopagomycota</taxon>
        <taxon>Entomophthoromycotina</taxon>
        <taxon>Basidiobolomycetes</taxon>
        <taxon>Basidiobolales</taxon>
        <taxon>Basidiobolaceae</taxon>
        <taxon>Basidiobolus</taxon>
    </lineage>
</organism>
<dbReference type="PRINTS" id="PR00504">
    <property type="entry name" value="CHROMODOMAIN"/>
</dbReference>
<dbReference type="Gene3D" id="2.40.50.40">
    <property type="match status" value="1"/>
</dbReference>
<dbReference type="SUPFAM" id="SSF54160">
    <property type="entry name" value="Chromo domain-like"/>
    <property type="match status" value="1"/>
</dbReference>
<keyword evidence="4" id="KW-0489">Methyltransferase</keyword>
<name>A0ABR2WHU3_9FUNG</name>
<evidence type="ECO:0000256" key="1">
    <source>
        <dbReference type="ARBA" id="ARBA00004123"/>
    </source>
</evidence>
<keyword evidence="12" id="KW-1185">Reference proteome</keyword>
<keyword evidence="7" id="KW-0539">Nucleus</keyword>
<dbReference type="PROSITE" id="PS00598">
    <property type="entry name" value="CHROMO_1"/>
    <property type="match status" value="1"/>
</dbReference>
<comment type="caution">
    <text evidence="11">The sequence shown here is derived from an EMBL/GenBank/DDBJ whole genome shotgun (WGS) entry which is preliminary data.</text>
</comment>
<dbReference type="EMBL" id="JASJQH010001579">
    <property type="protein sequence ID" value="KAK9761085.1"/>
    <property type="molecule type" value="Genomic_DNA"/>
</dbReference>
<evidence type="ECO:0000256" key="7">
    <source>
        <dbReference type="ARBA" id="ARBA00023242"/>
    </source>
</evidence>
<evidence type="ECO:0000256" key="8">
    <source>
        <dbReference type="SAM" id="MobiDB-lite"/>
    </source>
</evidence>
<feature type="domain" description="Pre-SET" evidence="10">
    <location>
        <begin position="227"/>
        <end position="288"/>
    </location>
</feature>
<gene>
    <name evidence="11" type="ORF">K7432_014271</name>
</gene>
<dbReference type="PROSITE" id="PS50867">
    <property type="entry name" value="PRE_SET"/>
    <property type="match status" value="1"/>
</dbReference>
<evidence type="ECO:0000256" key="5">
    <source>
        <dbReference type="ARBA" id="ARBA00022679"/>
    </source>
</evidence>
<dbReference type="InterPro" id="IPR050973">
    <property type="entry name" value="H3K9_Histone-Lys_N-MTase"/>
</dbReference>
<evidence type="ECO:0000313" key="11">
    <source>
        <dbReference type="EMBL" id="KAK9761085.1"/>
    </source>
</evidence>
<dbReference type="InterPro" id="IPR046341">
    <property type="entry name" value="SET_dom_sf"/>
</dbReference>
<dbReference type="CDD" id="cd00024">
    <property type="entry name" value="CD_CSD"/>
    <property type="match status" value="1"/>
</dbReference>
<feature type="domain" description="Chromo" evidence="9">
    <location>
        <begin position="38"/>
        <end position="84"/>
    </location>
</feature>
<dbReference type="Pfam" id="PF05033">
    <property type="entry name" value="Pre-SET"/>
    <property type="match status" value="1"/>
</dbReference>
<dbReference type="Pfam" id="PF00385">
    <property type="entry name" value="Chromo"/>
    <property type="match status" value="1"/>
</dbReference>
<evidence type="ECO:0000256" key="3">
    <source>
        <dbReference type="ARBA" id="ARBA00022454"/>
    </source>
</evidence>
<feature type="non-terminal residue" evidence="11">
    <location>
        <position position="290"/>
    </location>
</feature>
<proteinExistence type="predicted"/>
<evidence type="ECO:0000256" key="4">
    <source>
        <dbReference type="ARBA" id="ARBA00022603"/>
    </source>
</evidence>
<evidence type="ECO:0000259" key="10">
    <source>
        <dbReference type="PROSITE" id="PS50867"/>
    </source>
</evidence>
<evidence type="ECO:0000259" key="9">
    <source>
        <dbReference type="PROSITE" id="PS50013"/>
    </source>
</evidence>
<dbReference type="SMART" id="SM00298">
    <property type="entry name" value="CHROMO"/>
    <property type="match status" value="1"/>
</dbReference>
<comment type="subcellular location">
    <subcellularLocation>
        <location evidence="2">Chromosome</location>
    </subcellularLocation>
    <subcellularLocation>
        <location evidence="1">Nucleus</location>
    </subcellularLocation>
</comment>